<dbReference type="Proteomes" id="UP001221302">
    <property type="component" value="Unassembled WGS sequence"/>
</dbReference>
<proteinExistence type="predicted"/>
<feature type="signal peptide" evidence="1">
    <location>
        <begin position="1"/>
        <end position="21"/>
    </location>
</feature>
<dbReference type="Pfam" id="PF00932">
    <property type="entry name" value="LTD"/>
    <property type="match status" value="6"/>
</dbReference>
<dbReference type="EMBL" id="JARGDL010000005">
    <property type="protein sequence ID" value="MDF1611582.1"/>
    <property type="molecule type" value="Genomic_DNA"/>
</dbReference>
<dbReference type="RefSeq" id="WP_321535349.1">
    <property type="nucleotide sequence ID" value="NZ_JARGDL010000005.1"/>
</dbReference>
<evidence type="ECO:0000313" key="4">
    <source>
        <dbReference type="Proteomes" id="UP001221302"/>
    </source>
</evidence>
<feature type="domain" description="LTD" evidence="2">
    <location>
        <begin position="21"/>
        <end position="149"/>
    </location>
</feature>
<sequence length="1554" mass="173135">MKKPFITISILILFVHLKLIAQTTNPLTFTEVMFYPTENNGEFIEIYNTSTTQTINLNGYKIKYYTSTADNLVAFIGGMDLAPGKFAVIIENDYDYNNGAYKNIIPADAIVLKISDASFGTSGMANTTSRDISLLDASNNVVDAYTYSADNNAGISDEKFVLNKTNDASNWRNSTKLNGTPGKINSVTPITYLNDLSIQLYTLTPSNPVEKDSVLINFIVKNIGALDASNFSVDIFDDINGDSIKQANEILYTKDFTDLVTNDSLFVQVKFYAASIGNKSIIGKVNFSIDENISNNTSYVKVNISEKPASFTDIVINEIMYLPNNDEPEWLELFNRSDRNINLKNWKITDLSSTTTISASDFVLASGEYLVISNDSTISNLYPQSIKLIVKQLPTFNNSGDQIVLRNSINTTIDSVKYLPDWGGNVGGKSLERVSTEVSSSLASNWKTSESKYKATPSLINSVTQKSYDLRVKSISSQAKYVEAGKSIQLNVIVENIGLNNTANYSVKIFKDRNLNNFEDDDEKIAEQNGSNLSPYQLKEFTFNISEFVVGLNQIIARIDFPNDAFTENNSQLFKINGVTINEVFGDLIVNEIMYAPTSQEPEWIEIFNRSQKQINLKGYQIANSSTKSKVVLSDVIIKPEEYFVIAKDSSIFSKYILSKNIIITSFPTLSNTKDRVMILDSLDRTIDSLFYKNTWGGTNGKSLERLDANFASVDSSNWKSSLNQFGATPGFINSISKKKYDLAVTNIKFNPVQPIAGENVRISVDISNVGKNDAVFSLILNRINKDSSKTKVEESNSLALFKDSKMSYQFSFVINSINTKQTFEVVANFLADEDLSNNNFTSSVLPGYSKGIVLLNEIMYNPLNGEPEWIELFNNSSKEVDLEEWSITDVLTTPQKQIIKAKETIFPPKSFLVIAKDSTIKNFHREINSKLIITSFANLNNDADGVVIKDSRGTTIDSIRYDYKMGGENGKSLERKLLSVDTNEKSNWGSSKDLELSTPGRINSITIKNYDLTITKILSLPLYPILNQDVSIGAKVLNNGIQNASNFKIKYFKKDNDRFIQFDESSVTNLLANDSLIVYSTNKIKIDDTKTILCKITFSVDEDTLNNSFSGNIIPGAKQNSILITEVMYDPLTKEPEWIEFYNASNEVINLKDWAISDLLPIPTKGIITTKDSYLNPGSYAIATTDTNTYAFVPPKNFYQVKFGSLGNAEDGVIIYDFRNAVIDSFKYKSNWGGGKGISLERISFTKSTNDSTNWTNSISYVGASPGITNTTSSLKKYERGSLIINEIMYEPSTGNPEFVEFYNNSNDTIQVGGMDLRIGDKDKIKLSSSYFVIPSKQFFVLASDSSIYSTYPDLKNYSYVKISKTLSLSNSGSKLFVKDLTGTTLDSLNYLPTWHNRNFIDTKNKSLERINPILNSDDKTNWSSCVASEGATPGKANSIFTESLEPKSKVSINPNPFSPDGDGFEDFTIISFNLLYKISQVNIKVFDNQGRMVRSVLSNRPSSVNNSIIFDGLDDNGKALRMGIYILLIEVFAEGSNNVETIKTPIVIARKL</sequence>
<dbReference type="SUPFAM" id="SSF74853">
    <property type="entry name" value="Lamin A/C globular tail domain"/>
    <property type="match status" value="6"/>
</dbReference>
<feature type="domain" description="LTD" evidence="2">
    <location>
        <begin position="1272"/>
        <end position="1394"/>
    </location>
</feature>
<dbReference type="InterPro" id="IPR001322">
    <property type="entry name" value="Lamin_tail_dom"/>
</dbReference>
<feature type="domain" description="LTD" evidence="2">
    <location>
        <begin position="570"/>
        <end position="715"/>
    </location>
</feature>
<gene>
    <name evidence="3" type="ORF">P0M35_05440</name>
</gene>
<feature type="chain" id="PRO_5041932238" evidence="1">
    <location>
        <begin position="22"/>
        <end position="1554"/>
    </location>
</feature>
<evidence type="ECO:0000256" key="1">
    <source>
        <dbReference type="SAM" id="SignalP"/>
    </source>
</evidence>
<evidence type="ECO:0000259" key="2">
    <source>
        <dbReference type="PROSITE" id="PS51841"/>
    </source>
</evidence>
<feature type="domain" description="LTD" evidence="2">
    <location>
        <begin position="298"/>
        <end position="420"/>
    </location>
</feature>
<feature type="domain" description="LTD" evidence="2">
    <location>
        <begin position="1110"/>
        <end position="1231"/>
    </location>
</feature>
<dbReference type="Gene3D" id="2.60.40.10">
    <property type="entry name" value="Immunoglobulins"/>
    <property type="match status" value="3"/>
</dbReference>
<name>A0AAE3TDN3_9BACT</name>
<evidence type="ECO:0000313" key="3">
    <source>
        <dbReference type="EMBL" id="MDF1611582.1"/>
    </source>
</evidence>
<feature type="domain" description="LTD" evidence="2">
    <location>
        <begin position="842"/>
        <end position="966"/>
    </location>
</feature>
<comment type="caution">
    <text evidence="3">The sequence shown here is derived from an EMBL/GenBank/DDBJ whole genome shotgun (WGS) entry which is preliminary data.</text>
</comment>
<dbReference type="InterPro" id="IPR036415">
    <property type="entry name" value="Lamin_tail_dom_sf"/>
</dbReference>
<dbReference type="Gene3D" id="2.60.40.4070">
    <property type="match status" value="1"/>
</dbReference>
<keyword evidence="4" id="KW-1185">Reference proteome</keyword>
<dbReference type="PROSITE" id="PS51841">
    <property type="entry name" value="LTD"/>
    <property type="match status" value="6"/>
</dbReference>
<organism evidence="3 4">
    <name type="scientific">Stygiobacter electus</name>
    <dbReference type="NCBI Taxonomy" id="3032292"/>
    <lineage>
        <taxon>Bacteria</taxon>
        <taxon>Pseudomonadati</taxon>
        <taxon>Ignavibacteriota</taxon>
        <taxon>Ignavibacteria</taxon>
        <taxon>Ignavibacteriales</taxon>
        <taxon>Melioribacteraceae</taxon>
        <taxon>Stygiobacter</taxon>
    </lineage>
</organism>
<accession>A0AAE3TDN3</accession>
<keyword evidence="1" id="KW-0732">Signal</keyword>
<dbReference type="InterPro" id="IPR013783">
    <property type="entry name" value="Ig-like_fold"/>
</dbReference>
<protein>
    <submittedName>
        <fullName evidence="3">Lamin tail domain-containing protein</fullName>
    </submittedName>
</protein>
<dbReference type="Gene3D" id="2.60.40.1260">
    <property type="entry name" value="Lamin Tail domain"/>
    <property type="match status" value="4"/>
</dbReference>
<reference evidence="3" key="1">
    <citation type="submission" date="2023-03" db="EMBL/GenBank/DDBJ databases">
        <title>Stygiobacter electus gen. nov., sp. nov., facultatively anaerobic thermotolerant bacterium of the class Ignavibacteria from a well of Yessentuki mineral water deposit.</title>
        <authorList>
            <person name="Podosokorskaya O.A."/>
            <person name="Elcheninov A.G."/>
            <person name="Petrova N.F."/>
            <person name="Zavarzina D.G."/>
            <person name="Kublanov I.V."/>
            <person name="Merkel A.Y."/>
        </authorList>
    </citation>
    <scope>NUCLEOTIDE SEQUENCE</scope>
    <source>
        <strain evidence="3">09-Me</strain>
    </source>
</reference>